<feature type="compositionally biased region" description="Low complexity" evidence="1">
    <location>
        <begin position="149"/>
        <end position="171"/>
    </location>
</feature>
<keyword evidence="3" id="KW-1185">Reference proteome</keyword>
<dbReference type="Gene3D" id="1.10.150.280">
    <property type="entry name" value="AF1531-like domain"/>
    <property type="match status" value="1"/>
</dbReference>
<organism evidence="2 3">
    <name type="scientific">Castellaniella denitrificans</name>
    <dbReference type="NCBI Taxonomy" id="56119"/>
    <lineage>
        <taxon>Bacteria</taxon>
        <taxon>Pseudomonadati</taxon>
        <taxon>Pseudomonadota</taxon>
        <taxon>Betaproteobacteria</taxon>
        <taxon>Burkholderiales</taxon>
        <taxon>Alcaligenaceae</taxon>
        <taxon>Castellaniella</taxon>
    </lineage>
</organism>
<dbReference type="InterPro" id="IPR010994">
    <property type="entry name" value="RuvA_2-like"/>
</dbReference>
<dbReference type="PANTHER" id="PTHR21180:SF32">
    <property type="entry name" value="ENDONUCLEASE_EXONUCLEASE_PHOSPHATASE FAMILY DOMAIN-CONTAINING PROTEIN 1"/>
    <property type="match status" value="1"/>
</dbReference>
<dbReference type="Proteomes" id="UP001068379">
    <property type="component" value="Unassembled WGS sequence"/>
</dbReference>
<name>A0ABT4M3Z2_9BURK</name>
<feature type="region of interest" description="Disordered" evidence="1">
    <location>
        <begin position="133"/>
        <end position="171"/>
    </location>
</feature>
<dbReference type="InterPro" id="IPR051675">
    <property type="entry name" value="Endo/Exo/Phosphatase_dom_1"/>
</dbReference>
<protein>
    <submittedName>
        <fullName evidence="2">Helix-hairpin-helix domain-containing protein</fullName>
    </submittedName>
</protein>
<evidence type="ECO:0000313" key="3">
    <source>
        <dbReference type="Proteomes" id="UP001068379"/>
    </source>
</evidence>
<gene>
    <name evidence="2" type="ORF">O4H32_08755</name>
</gene>
<comment type="caution">
    <text evidence="2">The sequence shown here is derived from an EMBL/GenBank/DDBJ whole genome shotgun (WGS) entry which is preliminary data.</text>
</comment>
<proteinExistence type="predicted"/>
<dbReference type="EMBL" id="JAPWHE010000005">
    <property type="protein sequence ID" value="MCZ4330038.1"/>
    <property type="molecule type" value="Genomic_DNA"/>
</dbReference>
<evidence type="ECO:0000313" key="2">
    <source>
        <dbReference type="EMBL" id="MCZ4330038.1"/>
    </source>
</evidence>
<sequence>MNPFLHETAGRPAGGSSGAMRVLASVAGAPLPDQVAGRAHAAARDRPRPAYRRGRGLSRLLTAAGIAALTWVGTAGAVDLNTATLDQLRGIRGIGPKTAQIILDERARGGRYLSFADLSDRVRGIGPRRAQSLQSAGLTIDGGGTRLSGKGADARAGGPAGSPRAPSTGGR</sequence>
<dbReference type="Pfam" id="PF12836">
    <property type="entry name" value="HHH_3"/>
    <property type="match status" value="1"/>
</dbReference>
<dbReference type="RefSeq" id="WP_269358315.1">
    <property type="nucleotide sequence ID" value="NZ_JAPWHE010000005.1"/>
</dbReference>
<reference evidence="2" key="1">
    <citation type="submission" date="2022-12" db="EMBL/GenBank/DDBJ databases">
        <title>Bacterial isolates from different developmental stages of Nematostella vectensis.</title>
        <authorList>
            <person name="Fraune S."/>
        </authorList>
    </citation>
    <scope>NUCLEOTIDE SEQUENCE</scope>
    <source>
        <strain evidence="2">G21619-S1</strain>
    </source>
</reference>
<evidence type="ECO:0000256" key="1">
    <source>
        <dbReference type="SAM" id="MobiDB-lite"/>
    </source>
</evidence>
<dbReference type="SUPFAM" id="SSF47781">
    <property type="entry name" value="RuvA domain 2-like"/>
    <property type="match status" value="1"/>
</dbReference>
<dbReference type="PANTHER" id="PTHR21180">
    <property type="entry name" value="ENDONUCLEASE/EXONUCLEASE/PHOSPHATASE FAMILY DOMAIN-CONTAINING PROTEIN 1"/>
    <property type="match status" value="1"/>
</dbReference>
<accession>A0ABT4M3Z2</accession>